<evidence type="ECO:0000313" key="2">
    <source>
        <dbReference type="Proteomes" id="UP000054047"/>
    </source>
</evidence>
<dbReference type="OrthoDB" id="418748at2759"/>
<dbReference type="AlphaFoldDB" id="A0A0C2CXJ7"/>
<name>A0A0C2CXJ7_9BILA</name>
<evidence type="ECO:0000313" key="1">
    <source>
        <dbReference type="EMBL" id="KIH54572.1"/>
    </source>
</evidence>
<reference evidence="1 2" key="1">
    <citation type="submission" date="2013-12" db="EMBL/GenBank/DDBJ databases">
        <title>Draft genome of the parsitic nematode Ancylostoma duodenale.</title>
        <authorList>
            <person name="Mitreva M."/>
        </authorList>
    </citation>
    <scope>NUCLEOTIDE SEQUENCE [LARGE SCALE GENOMIC DNA]</scope>
    <source>
        <strain evidence="1 2">Zhejiang</strain>
    </source>
</reference>
<evidence type="ECO:0008006" key="3">
    <source>
        <dbReference type="Google" id="ProtNLM"/>
    </source>
</evidence>
<protein>
    <recommendedName>
        <fullName evidence="3">Reverse transcriptase domain-containing protein</fullName>
    </recommendedName>
</protein>
<dbReference type="EMBL" id="KN738895">
    <property type="protein sequence ID" value="KIH54572.1"/>
    <property type="molecule type" value="Genomic_DNA"/>
</dbReference>
<dbReference type="Proteomes" id="UP000054047">
    <property type="component" value="Unassembled WGS sequence"/>
</dbReference>
<keyword evidence="2" id="KW-1185">Reference proteome</keyword>
<sequence>MNSVNNSGTSSEVCQKPIIYYIVGGNFNGHAGERRSEVGKIHGGKGMGMRNIDGERSGQYGRSARFSDIPYLLREETTPEDHVQQWTSRNRDHVLPSEARPPVAGSIPKWMLEGVRTILKKLKKGKAVGPDNIPSELLWTIPKHLILWNRM</sequence>
<accession>A0A0C2CXJ7</accession>
<proteinExistence type="predicted"/>
<organism evidence="1 2">
    <name type="scientific">Ancylostoma duodenale</name>
    <dbReference type="NCBI Taxonomy" id="51022"/>
    <lineage>
        <taxon>Eukaryota</taxon>
        <taxon>Metazoa</taxon>
        <taxon>Ecdysozoa</taxon>
        <taxon>Nematoda</taxon>
        <taxon>Chromadorea</taxon>
        <taxon>Rhabditida</taxon>
        <taxon>Rhabditina</taxon>
        <taxon>Rhabditomorpha</taxon>
        <taxon>Strongyloidea</taxon>
        <taxon>Ancylostomatidae</taxon>
        <taxon>Ancylostomatinae</taxon>
        <taxon>Ancylostoma</taxon>
    </lineage>
</organism>
<gene>
    <name evidence="1" type="ORF">ANCDUO_15281</name>
</gene>